<dbReference type="EMBL" id="AUZX01006776">
    <property type="protein sequence ID" value="EQD62058.1"/>
    <property type="molecule type" value="Genomic_DNA"/>
</dbReference>
<gene>
    <name evidence="2" type="ORF">B1A_09497</name>
</gene>
<dbReference type="InterPro" id="IPR019302">
    <property type="entry name" value="CAP12/PCTIR_TIR_dom"/>
</dbReference>
<dbReference type="Pfam" id="PF10137">
    <property type="entry name" value="CAP12-PCTIR_TIR"/>
    <property type="match status" value="1"/>
</dbReference>
<reference evidence="2" key="2">
    <citation type="journal article" date="2014" name="ISME J.">
        <title>Microbial stratification in low pH oxic and suboxic macroscopic growths along an acid mine drainage.</title>
        <authorList>
            <person name="Mendez-Garcia C."/>
            <person name="Mesa V."/>
            <person name="Sprenger R.R."/>
            <person name="Richter M."/>
            <person name="Diez M.S."/>
            <person name="Solano J."/>
            <person name="Bargiela R."/>
            <person name="Golyshina O.V."/>
            <person name="Manteca A."/>
            <person name="Ramos J.L."/>
            <person name="Gallego J.R."/>
            <person name="Llorente I."/>
            <person name="Martins Dos Santos V.A."/>
            <person name="Jensen O.N."/>
            <person name="Pelaez A.I."/>
            <person name="Sanchez J."/>
            <person name="Ferrer M."/>
        </authorList>
    </citation>
    <scope>NUCLEOTIDE SEQUENCE</scope>
</reference>
<dbReference type="AlphaFoldDB" id="T1B0E8"/>
<dbReference type="GO" id="GO:0050135">
    <property type="term" value="F:NADP+ nucleosidase activity"/>
    <property type="evidence" value="ECO:0007669"/>
    <property type="project" value="InterPro"/>
</dbReference>
<sequence length="166" mass="18814">MLHPGSGVYFLLYPQESAMAVTKLFIGSSSAAKSQAKKFVETLSSHTLKFVPWWGNITPGQVLLDELDSVYEQVDGAVLLFSPESETKIRNDKKQIPNLNVLFEFGYFLGAFERKKIAMIKYGDFFLPSDFGGYQWIHGSRGFRRGGVQKISDRTQAEFGRWLVNF</sequence>
<proteinExistence type="predicted"/>
<protein>
    <submittedName>
        <fullName evidence="2">Nucleotide-binding protein containing TIR-like domain protein</fullName>
    </submittedName>
</protein>
<evidence type="ECO:0000259" key="1">
    <source>
        <dbReference type="Pfam" id="PF10137"/>
    </source>
</evidence>
<name>T1B0E8_9ZZZZ</name>
<comment type="caution">
    <text evidence="2">The sequence shown here is derived from an EMBL/GenBank/DDBJ whole genome shotgun (WGS) entry which is preliminary data.</text>
</comment>
<feature type="domain" description="CD-NTase-associated protein 12/Pycsar effector protein TIR" evidence="1">
    <location>
        <begin position="23"/>
        <end position="138"/>
    </location>
</feature>
<organism evidence="2">
    <name type="scientific">mine drainage metagenome</name>
    <dbReference type="NCBI Taxonomy" id="410659"/>
    <lineage>
        <taxon>unclassified sequences</taxon>
        <taxon>metagenomes</taxon>
        <taxon>ecological metagenomes</taxon>
    </lineage>
</organism>
<accession>T1B0E8</accession>
<evidence type="ECO:0000313" key="2">
    <source>
        <dbReference type="EMBL" id="EQD62058.1"/>
    </source>
</evidence>
<reference evidence="2" key="1">
    <citation type="submission" date="2013-08" db="EMBL/GenBank/DDBJ databases">
        <authorList>
            <person name="Mendez C."/>
            <person name="Richter M."/>
            <person name="Ferrer M."/>
            <person name="Sanchez J."/>
        </authorList>
    </citation>
    <scope>NUCLEOTIDE SEQUENCE</scope>
</reference>